<evidence type="ECO:0000256" key="5">
    <source>
        <dbReference type="ARBA" id="ARBA00022968"/>
    </source>
</evidence>
<accession>A0A843XB10</accession>
<evidence type="ECO:0000256" key="4">
    <source>
        <dbReference type="ARBA" id="ARBA00022692"/>
    </source>
</evidence>
<keyword evidence="2" id="KW-0489">Methyltransferase</keyword>
<keyword evidence="4 10" id="KW-0812">Transmembrane</keyword>
<comment type="similarity">
    <text evidence="1">Belongs to the methyltransferase superfamily.</text>
</comment>
<dbReference type="SUPFAM" id="SSF53335">
    <property type="entry name" value="S-adenosyl-L-methionine-dependent methyltransferases"/>
    <property type="match status" value="1"/>
</dbReference>
<feature type="transmembrane region" description="Helical" evidence="10">
    <location>
        <begin position="83"/>
        <end position="102"/>
    </location>
</feature>
<reference evidence="11" key="1">
    <citation type="submission" date="2017-07" db="EMBL/GenBank/DDBJ databases">
        <title>Taro Niue Genome Assembly and Annotation.</title>
        <authorList>
            <person name="Atibalentja N."/>
            <person name="Keating K."/>
            <person name="Fields C.J."/>
        </authorList>
    </citation>
    <scope>NUCLEOTIDE SEQUENCE</scope>
    <source>
        <strain evidence="11">Niue_2</strain>
        <tissue evidence="11">Leaf</tissue>
    </source>
</reference>
<gene>
    <name evidence="11" type="ORF">Taro_049459</name>
</gene>
<dbReference type="GO" id="GO:0008168">
    <property type="term" value="F:methyltransferase activity"/>
    <property type="evidence" value="ECO:0007669"/>
    <property type="project" value="UniProtKB-KW"/>
</dbReference>
<evidence type="ECO:0000313" key="11">
    <source>
        <dbReference type="EMBL" id="MQM16501.1"/>
    </source>
</evidence>
<evidence type="ECO:0000256" key="2">
    <source>
        <dbReference type="ARBA" id="ARBA00022603"/>
    </source>
</evidence>
<comment type="subcellular location">
    <subcellularLocation>
        <location evidence="9">Endomembrane system</location>
        <topology evidence="9">Single-pass type II membrane protein</topology>
    </subcellularLocation>
</comment>
<dbReference type="FunFam" id="3.40.50.150:FF:000076">
    <property type="entry name" value="probable methyltransferase PMT21"/>
    <property type="match status" value="1"/>
</dbReference>
<evidence type="ECO:0000256" key="8">
    <source>
        <dbReference type="ARBA" id="ARBA00023180"/>
    </source>
</evidence>
<evidence type="ECO:0000256" key="7">
    <source>
        <dbReference type="ARBA" id="ARBA00023136"/>
    </source>
</evidence>
<keyword evidence="7 10" id="KW-0472">Membrane</keyword>
<evidence type="ECO:0000256" key="1">
    <source>
        <dbReference type="ARBA" id="ARBA00008361"/>
    </source>
</evidence>
<comment type="caution">
    <text evidence="11">The sequence shown here is derived from an EMBL/GenBank/DDBJ whole genome shotgun (WGS) entry which is preliminary data.</text>
</comment>
<organism evidence="11 12">
    <name type="scientific">Colocasia esculenta</name>
    <name type="common">Wild taro</name>
    <name type="synonym">Arum esculentum</name>
    <dbReference type="NCBI Taxonomy" id="4460"/>
    <lineage>
        <taxon>Eukaryota</taxon>
        <taxon>Viridiplantae</taxon>
        <taxon>Streptophyta</taxon>
        <taxon>Embryophyta</taxon>
        <taxon>Tracheophyta</taxon>
        <taxon>Spermatophyta</taxon>
        <taxon>Magnoliopsida</taxon>
        <taxon>Liliopsida</taxon>
        <taxon>Araceae</taxon>
        <taxon>Aroideae</taxon>
        <taxon>Colocasieae</taxon>
        <taxon>Colocasia</taxon>
    </lineage>
</organism>
<dbReference type="PANTHER" id="PTHR10108:SF984">
    <property type="entry name" value="METHYLTRANSFERASE PMT21-RELATED"/>
    <property type="match status" value="1"/>
</dbReference>
<keyword evidence="6 10" id="KW-1133">Transmembrane helix</keyword>
<dbReference type="GO" id="GO:0005768">
    <property type="term" value="C:endosome"/>
    <property type="evidence" value="ECO:0007669"/>
    <property type="project" value="TreeGrafter"/>
</dbReference>
<dbReference type="Proteomes" id="UP000652761">
    <property type="component" value="Unassembled WGS sequence"/>
</dbReference>
<dbReference type="InterPro" id="IPR029063">
    <property type="entry name" value="SAM-dependent_MTases_sf"/>
</dbReference>
<dbReference type="GO" id="GO:0005802">
    <property type="term" value="C:trans-Golgi network"/>
    <property type="evidence" value="ECO:0007669"/>
    <property type="project" value="TreeGrafter"/>
</dbReference>
<dbReference type="Pfam" id="PF03141">
    <property type="entry name" value="Methyltransf_29"/>
    <property type="match status" value="1"/>
</dbReference>
<protein>
    <recommendedName>
        <fullName evidence="13">Methyltransferase</fullName>
    </recommendedName>
</protein>
<keyword evidence="12" id="KW-1185">Reference proteome</keyword>
<keyword evidence="3" id="KW-0808">Transferase</keyword>
<name>A0A843XB10_COLES</name>
<evidence type="ECO:0000256" key="9">
    <source>
        <dbReference type="ARBA" id="ARBA00060399"/>
    </source>
</evidence>
<evidence type="ECO:0000256" key="3">
    <source>
        <dbReference type="ARBA" id="ARBA00022679"/>
    </source>
</evidence>
<dbReference type="EMBL" id="NMUH01007036">
    <property type="protein sequence ID" value="MQM16501.1"/>
    <property type="molecule type" value="Genomic_DNA"/>
</dbReference>
<dbReference type="AlphaFoldDB" id="A0A843XB10"/>
<feature type="transmembrane region" description="Helical" evidence="10">
    <location>
        <begin position="167"/>
        <end position="188"/>
    </location>
</feature>
<evidence type="ECO:0000256" key="6">
    <source>
        <dbReference type="ARBA" id="ARBA00022989"/>
    </source>
</evidence>
<keyword evidence="8" id="KW-0325">Glycoprotein</keyword>
<keyword evidence="5" id="KW-0735">Signal-anchor</keyword>
<feature type="transmembrane region" description="Helical" evidence="10">
    <location>
        <begin position="20"/>
        <end position="40"/>
    </location>
</feature>
<dbReference type="PANTHER" id="PTHR10108">
    <property type="entry name" value="SAM-DEPENDENT METHYLTRANSFERASE"/>
    <property type="match status" value="1"/>
</dbReference>
<evidence type="ECO:0000313" key="12">
    <source>
        <dbReference type="Proteomes" id="UP000652761"/>
    </source>
</evidence>
<dbReference type="Gene3D" id="3.40.50.150">
    <property type="entry name" value="Vaccinia Virus protein VP39"/>
    <property type="match status" value="1"/>
</dbReference>
<sequence length="755" mass="86632">MERGEEGREWSEMSWRTDRLGRLTFPGFFFFFFVVFLCWLHEHLMFPSSLVRSEELPPEGWLLDPGEGGRIDDQEDRGHSGRYLIFHLDLFLQFVAFSPVGARRTGNFRRPSRLVSSIHCIFSRRCSSDGLLQSSATSKSRRYSFEKYKMKSKEYKPAVHPDRKSRAVSISLMILVLCGLSFYLGGIYSSDRNKLVAWNSVSSVPSHQEASTKSSASPLQLKSTVFPECGNDYQDYTPCTDPKRWRKYGNYRLSFMERHCPPMFEKKECLVPPPDGYKVPIRWPKSKDECWYRNVPYNWINNQKSNQNWLRKEGEKFIFPGGGTMFPRGVSAYVDFMQDLIPGMKDGTVRTAIDTGCGVASWGGDLLDRGILTLSLAPRDNHEAQVQFALERGIPAILGIISTQRLPFPANSFDMAHCSRCLIPWTEFGGIYLTEIHRILRPGGFWVLSGPPVNYENRWRGWNTTIAEQKADYDNLKKLLTSMCFKLYNKKDDIAVWQKGSDNSCYDQITKPDSYPPKCDDTTDPDEAWYIPLRPCVSVPSRNFKKLDLKSTPKWPQRLHVAPERISMVPSGNAGAFKHDNSKWKARVKHYKTLLPVLGTDKIRNVMDMNTLYGGLAAALIDSPLWVMNVVSSYGAHSLGAIYDRGLIGTYHDWCEAFSTYPRTYDLLHLDGLFTAESHRCEMKYVLLEMDRILRPSGSVIIREANYFLDAIATLAKGMRWNCQKHDTEYNSDSEKLLICQKKLWYSKNSQESLE</sequence>
<dbReference type="GO" id="GO:0032259">
    <property type="term" value="P:methylation"/>
    <property type="evidence" value="ECO:0007669"/>
    <property type="project" value="UniProtKB-KW"/>
</dbReference>
<evidence type="ECO:0000256" key="10">
    <source>
        <dbReference type="SAM" id="Phobius"/>
    </source>
</evidence>
<proteinExistence type="inferred from homology"/>
<dbReference type="InterPro" id="IPR004159">
    <property type="entry name" value="Put_SAM_MeTrfase"/>
</dbReference>
<evidence type="ECO:0008006" key="13">
    <source>
        <dbReference type="Google" id="ProtNLM"/>
    </source>
</evidence>
<dbReference type="OrthoDB" id="2013972at2759"/>